<dbReference type="Pfam" id="PF03747">
    <property type="entry name" value="ADP_ribosyl_GH"/>
    <property type="match status" value="1"/>
</dbReference>
<keyword evidence="2" id="KW-1185">Reference proteome</keyword>
<dbReference type="EC" id="3.2.2.-" evidence="1"/>
<dbReference type="InterPro" id="IPR005502">
    <property type="entry name" value="Ribosyl_crysJ1"/>
</dbReference>
<sequence length="366" mass="38325">MAGAWGRAELQDFRSRVRGVVLGTAVGDALGAPLDGLTAEEIVAAHGPEGLTAPVPAYGRLGAVTGVTQLSLFTVDGLIRAQVRRDTGAWHPPSDLYRAWRRWTATQDDWGPDERRKDDGWLAREEWLYARRAPHGPTLLALRGKTMGTPAGPRNPGERGPHAAARSAAFGLLVGWEPRLVAQLAVECATQTHGHPTAYLAAGAYAVTVHGLARGEALPQALRTAIGAIAPWPGHQEVTGALTAALEADEEPLAPLEADAGADEVLAAAVRCVRDGEDVRHALCLAVNLGGPASVTGALTGGLLGALHGETALPPAWLAEIEGRPTLVVLADDFAVEMTQGPALHGPSYASPGWLARYPRGPRAED</sequence>
<dbReference type="GO" id="GO:0016798">
    <property type="term" value="F:hydrolase activity, acting on glycosyl bonds"/>
    <property type="evidence" value="ECO:0007669"/>
    <property type="project" value="UniProtKB-KW"/>
</dbReference>
<name>A0ABV3EMA0_9ACTN</name>
<accession>A0ABV3EMA0</accession>
<dbReference type="Proteomes" id="UP001551584">
    <property type="component" value="Unassembled WGS sequence"/>
</dbReference>
<organism evidence="1 2">
    <name type="scientific">Streptomyces chilikensis</name>
    <dbReference type="NCBI Taxonomy" id="1194079"/>
    <lineage>
        <taxon>Bacteria</taxon>
        <taxon>Bacillati</taxon>
        <taxon>Actinomycetota</taxon>
        <taxon>Actinomycetes</taxon>
        <taxon>Kitasatosporales</taxon>
        <taxon>Streptomycetaceae</taxon>
        <taxon>Streptomyces</taxon>
    </lineage>
</organism>
<dbReference type="SUPFAM" id="SSF101478">
    <property type="entry name" value="ADP-ribosylglycohydrolase"/>
    <property type="match status" value="1"/>
</dbReference>
<dbReference type="InterPro" id="IPR050792">
    <property type="entry name" value="ADP-ribosylglycohydrolase"/>
</dbReference>
<proteinExistence type="predicted"/>
<protein>
    <submittedName>
        <fullName evidence="1">ADP-ribosylglycohydrolase family protein</fullName>
        <ecNumber evidence="1">3.2.2.-</ecNumber>
    </submittedName>
</protein>
<dbReference type="InterPro" id="IPR036705">
    <property type="entry name" value="Ribosyl_crysJ1_sf"/>
</dbReference>
<keyword evidence="1" id="KW-0326">Glycosidase</keyword>
<dbReference type="PANTHER" id="PTHR16222:SF12">
    <property type="entry name" value="ADP-RIBOSYLGLYCOHYDROLASE-RELATED"/>
    <property type="match status" value="1"/>
</dbReference>
<dbReference type="PANTHER" id="PTHR16222">
    <property type="entry name" value="ADP-RIBOSYLGLYCOHYDROLASE"/>
    <property type="match status" value="1"/>
</dbReference>
<dbReference type="EMBL" id="JBEZNA010000013">
    <property type="protein sequence ID" value="MEU9577320.1"/>
    <property type="molecule type" value="Genomic_DNA"/>
</dbReference>
<comment type="caution">
    <text evidence="1">The sequence shown here is derived from an EMBL/GenBank/DDBJ whole genome shotgun (WGS) entry which is preliminary data.</text>
</comment>
<keyword evidence="1" id="KW-0378">Hydrolase</keyword>
<evidence type="ECO:0000313" key="2">
    <source>
        <dbReference type="Proteomes" id="UP001551584"/>
    </source>
</evidence>
<dbReference type="Gene3D" id="1.10.4080.10">
    <property type="entry name" value="ADP-ribosylation/Crystallin J1"/>
    <property type="match status" value="1"/>
</dbReference>
<evidence type="ECO:0000313" key="1">
    <source>
        <dbReference type="EMBL" id="MEU9577320.1"/>
    </source>
</evidence>
<reference evidence="1 2" key="1">
    <citation type="submission" date="2024-06" db="EMBL/GenBank/DDBJ databases">
        <title>The Natural Products Discovery Center: Release of the First 8490 Sequenced Strains for Exploring Actinobacteria Biosynthetic Diversity.</title>
        <authorList>
            <person name="Kalkreuter E."/>
            <person name="Kautsar S.A."/>
            <person name="Yang D."/>
            <person name="Bader C.D."/>
            <person name="Teijaro C.N."/>
            <person name="Fluegel L."/>
            <person name="Davis C.M."/>
            <person name="Simpson J.R."/>
            <person name="Lauterbach L."/>
            <person name="Steele A.D."/>
            <person name="Gui C."/>
            <person name="Meng S."/>
            <person name="Li G."/>
            <person name="Viehrig K."/>
            <person name="Ye F."/>
            <person name="Su P."/>
            <person name="Kiefer A.F."/>
            <person name="Nichols A."/>
            <person name="Cepeda A.J."/>
            <person name="Yan W."/>
            <person name="Fan B."/>
            <person name="Jiang Y."/>
            <person name="Adhikari A."/>
            <person name="Zheng C.-J."/>
            <person name="Schuster L."/>
            <person name="Cowan T.M."/>
            <person name="Smanski M.J."/>
            <person name="Chevrette M.G."/>
            <person name="De Carvalho L.P.S."/>
            <person name="Shen B."/>
        </authorList>
    </citation>
    <scope>NUCLEOTIDE SEQUENCE [LARGE SCALE GENOMIC DNA]</scope>
    <source>
        <strain evidence="1 2">NPDC048117</strain>
    </source>
</reference>
<gene>
    <name evidence="1" type="ORF">AB0D95_08645</name>
</gene>